<protein>
    <submittedName>
        <fullName evidence="3">Uncharacterized protein</fullName>
    </submittedName>
</protein>
<dbReference type="AlphaFoldDB" id="A0A9K3NZ33"/>
<accession>A0A9K3NZ33</accession>
<evidence type="ECO:0000256" key="1">
    <source>
        <dbReference type="SAM" id="Coils"/>
    </source>
</evidence>
<reference evidence="3" key="1">
    <citation type="journal article" date="2017" name="Nature">
        <title>The sunflower genome provides insights into oil metabolism, flowering and Asterid evolution.</title>
        <authorList>
            <person name="Badouin H."/>
            <person name="Gouzy J."/>
            <person name="Grassa C.J."/>
            <person name="Murat F."/>
            <person name="Staton S.E."/>
            <person name="Cottret L."/>
            <person name="Lelandais-Briere C."/>
            <person name="Owens G.L."/>
            <person name="Carrere S."/>
            <person name="Mayjonade B."/>
            <person name="Legrand L."/>
            <person name="Gill N."/>
            <person name="Kane N.C."/>
            <person name="Bowers J.E."/>
            <person name="Hubner S."/>
            <person name="Bellec A."/>
            <person name="Berard A."/>
            <person name="Berges H."/>
            <person name="Blanchet N."/>
            <person name="Boniface M.C."/>
            <person name="Brunel D."/>
            <person name="Catrice O."/>
            <person name="Chaidir N."/>
            <person name="Claudel C."/>
            <person name="Donnadieu C."/>
            <person name="Faraut T."/>
            <person name="Fievet G."/>
            <person name="Helmstetter N."/>
            <person name="King M."/>
            <person name="Knapp S.J."/>
            <person name="Lai Z."/>
            <person name="Le Paslier M.C."/>
            <person name="Lippi Y."/>
            <person name="Lorenzon L."/>
            <person name="Mandel J.R."/>
            <person name="Marage G."/>
            <person name="Marchand G."/>
            <person name="Marquand E."/>
            <person name="Bret-Mestries E."/>
            <person name="Morien E."/>
            <person name="Nambeesan S."/>
            <person name="Nguyen T."/>
            <person name="Pegot-Espagnet P."/>
            <person name="Pouilly N."/>
            <person name="Raftis F."/>
            <person name="Sallet E."/>
            <person name="Schiex T."/>
            <person name="Thomas J."/>
            <person name="Vandecasteele C."/>
            <person name="Vares D."/>
            <person name="Vear F."/>
            <person name="Vautrin S."/>
            <person name="Crespi M."/>
            <person name="Mangin B."/>
            <person name="Burke J.M."/>
            <person name="Salse J."/>
            <person name="Munos S."/>
            <person name="Vincourt P."/>
            <person name="Rieseberg L.H."/>
            <person name="Langlade N.B."/>
        </authorList>
    </citation>
    <scope>NUCLEOTIDE SEQUENCE</scope>
    <source>
        <tissue evidence="3">Leaves</tissue>
    </source>
</reference>
<keyword evidence="2" id="KW-0812">Transmembrane</keyword>
<dbReference type="Gramene" id="mRNA:HanXRQr2_Chr02g0058191">
    <property type="protein sequence ID" value="CDS:HanXRQr2_Chr02g0058191.1"/>
    <property type="gene ID" value="HanXRQr2_Chr02g0058191"/>
</dbReference>
<proteinExistence type="predicted"/>
<organism evidence="3 4">
    <name type="scientific">Helianthus annuus</name>
    <name type="common">Common sunflower</name>
    <dbReference type="NCBI Taxonomy" id="4232"/>
    <lineage>
        <taxon>Eukaryota</taxon>
        <taxon>Viridiplantae</taxon>
        <taxon>Streptophyta</taxon>
        <taxon>Embryophyta</taxon>
        <taxon>Tracheophyta</taxon>
        <taxon>Spermatophyta</taxon>
        <taxon>Magnoliopsida</taxon>
        <taxon>eudicotyledons</taxon>
        <taxon>Gunneridae</taxon>
        <taxon>Pentapetalae</taxon>
        <taxon>asterids</taxon>
        <taxon>campanulids</taxon>
        <taxon>Asterales</taxon>
        <taxon>Asteraceae</taxon>
        <taxon>Asteroideae</taxon>
        <taxon>Heliantheae alliance</taxon>
        <taxon>Heliantheae</taxon>
        <taxon>Helianthus</taxon>
    </lineage>
</organism>
<evidence type="ECO:0000313" key="4">
    <source>
        <dbReference type="Proteomes" id="UP000215914"/>
    </source>
</evidence>
<keyword evidence="1" id="KW-0175">Coiled coil</keyword>
<feature type="transmembrane region" description="Helical" evidence="2">
    <location>
        <begin position="189"/>
        <end position="207"/>
    </location>
</feature>
<gene>
    <name evidence="3" type="ORF">HanXRQr2_Chr02g0058191</name>
</gene>
<keyword evidence="4" id="KW-1185">Reference proteome</keyword>
<evidence type="ECO:0000256" key="2">
    <source>
        <dbReference type="SAM" id="Phobius"/>
    </source>
</evidence>
<reference evidence="3" key="2">
    <citation type="submission" date="2020-06" db="EMBL/GenBank/DDBJ databases">
        <title>Helianthus annuus Genome sequencing and assembly Release 2.</title>
        <authorList>
            <person name="Gouzy J."/>
            <person name="Langlade N."/>
            <person name="Munos S."/>
        </authorList>
    </citation>
    <scope>NUCLEOTIDE SEQUENCE</scope>
    <source>
        <tissue evidence="3">Leaves</tissue>
    </source>
</reference>
<comment type="caution">
    <text evidence="3">The sequence shown here is derived from an EMBL/GenBank/DDBJ whole genome shotgun (WGS) entry which is preliminary data.</text>
</comment>
<evidence type="ECO:0000313" key="3">
    <source>
        <dbReference type="EMBL" id="KAF5817881.1"/>
    </source>
</evidence>
<keyword evidence="2" id="KW-1133">Transmembrane helix</keyword>
<keyword evidence="2" id="KW-0472">Membrane</keyword>
<dbReference type="EMBL" id="MNCJ02000317">
    <property type="protein sequence ID" value="KAF5817881.1"/>
    <property type="molecule type" value="Genomic_DNA"/>
</dbReference>
<sequence>MEVDPATAEDKFVPDWDVENKDSVMDVLTAKMFLFGINTPVDHSRSRRMKSQDLGMVVLANQAQSNVYVVEVYRRWVEANSVRENMEKKLLFLKKQVTRTPVTEKKLAQLSQDLIVLKEMIKSLPTLNHSAWAAVASTYEERNKTTTELAGFVTTMKEKDEAHKDVLTKMEESLVQARNTYDRMIAGPVPYSICLASLFVFFLTCFIERDLHKSGEGNLKARMEVMEKNHGAEVKDLKLENADLNNKVEELRVTKVWLLTEGAQLLAKHVHKRSEMT</sequence>
<name>A0A9K3NZ33_HELAN</name>
<feature type="coiled-coil region" evidence="1">
    <location>
        <begin position="227"/>
        <end position="254"/>
    </location>
</feature>
<dbReference type="Proteomes" id="UP000215914">
    <property type="component" value="Unassembled WGS sequence"/>
</dbReference>